<protein>
    <submittedName>
        <fullName evidence="1">Uncharacterized protein</fullName>
    </submittedName>
</protein>
<sequence>MINIIIHKTPQAGFSKLIQAACQAGSIKIPEYVIDHGHWHFGNCSQFQKMEWIKQAALQGHATVLRWWDAQSRQSSSFLIFFSQNGCSYSLVLPADRACS</sequence>
<dbReference type="EMBL" id="MCFL01000008">
    <property type="protein sequence ID" value="ORZ38580.1"/>
    <property type="molecule type" value="Genomic_DNA"/>
</dbReference>
<dbReference type="AlphaFoldDB" id="A0A1Y2HVF4"/>
<organism evidence="1 2">
    <name type="scientific">Catenaria anguillulae PL171</name>
    <dbReference type="NCBI Taxonomy" id="765915"/>
    <lineage>
        <taxon>Eukaryota</taxon>
        <taxon>Fungi</taxon>
        <taxon>Fungi incertae sedis</taxon>
        <taxon>Blastocladiomycota</taxon>
        <taxon>Blastocladiomycetes</taxon>
        <taxon>Blastocladiales</taxon>
        <taxon>Catenariaceae</taxon>
        <taxon>Catenaria</taxon>
    </lineage>
</organism>
<gene>
    <name evidence="1" type="ORF">BCR44DRAFT_1428550</name>
</gene>
<evidence type="ECO:0000313" key="2">
    <source>
        <dbReference type="Proteomes" id="UP000193411"/>
    </source>
</evidence>
<dbReference type="Proteomes" id="UP000193411">
    <property type="component" value="Unassembled WGS sequence"/>
</dbReference>
<proteinExistence type="predicted"/>
<name>A0A1Y2HVF4_9FUNG</name>
<evidence type="ECO:0000313" key="1">
    <source>
        <dbReference type="EMBL" id="ORZ38580.1"/>
    </source>
</evidence>
<keyword evidence="2" id="KW-1185">Reference proteome</keyword>
<accession>A0A1Y2HVF4</accession>
<comment type="caution">
    <text evidence="1">The sequence shown here is derived from an EMBL/GenBank/DDBJ whole genome shotgun (WGS) entry which is preliminary data.</text>
</comment>
<reference evidence="1 2" key="1">
    <citation type="submission" date="2016-07" db="EMBL/GenBank/DDBJ databases">
        <title>Pervasive Adenine N6-methylation of Active Genes in Fungi.</title>
        <authorList>
            <consortium name="DOE Joint Genome Institute"/>
            <person name="Mondo S.J."/>
            <person name="Dannebaum R.O."/>
            <person name="Kuo R.C."/>
            <person name="Labutti K."/>
            <person name="Haridas S."/>
            <person name="Kuo A."/>
            <person name="Salamov A."/>
            <person name="Ahrendt S.R."/>
            <person name="Lipzen A."/>
            <person name="Sullivan W."/>
            <person name="Andreopoulos W.B."/>
            <person name="Clum A."/>
            <person name="Lindquist E."/>
            <person name="Daum C."/>
            <person name="Ramamoorthy G.K."/>
            <person name="Gryganskyi A."/>
            <person name="Culley D."/>
            <person name="Magnuson J.K."/>
            <person name="James T.Y."/>
            <person name="O'Malley M.A."/>
            <person name="Stajich J.E."/>
            <person name="Spatafora J.W."/>
            <person name="Visel A."/>
            <person name="Grigoriev I.V."/>
        </authorList>
    </citation>
    <scope>NUCLEOTIDE SEQUENCE [LARGE SCALE GENOMIC DNA]</scope>
    <source>
        <strain evidence="1 2">PL171</strain>
    </source>
</reference>